<dbReference type="Pfam" id="PF00583">
    <property type="entry name" value="Acetyltransf_1"/>
    <property type="match status" value="1"/>
</dbReference>
<sequence>MIAEPVLERAAHKGAAHPSHPRQVTSFVRATKSDADAMAQLINIAGEGLPVYLWQDMAEGSETAFDVGRRRAQRDEGGFSYRNTTLAVCHGETVAALVDYAQPDQPEPFDPADIPAMFVPILELESLAPGSWYINVLAVFPAHRDQGIGSALLARAEANAQHAGKKTVSVIASDGNPDAIRLYQRQGFVACAQRPMVKEGWENRGQNWMLLIKEI</sequence>
<reference evidence="4 5" key="1">
    <citation type="submission" date="2020-03" db="EMBL/GenBank/DDBJ databases">
        <title>Genomic Encyclopedia of Type Strains, Phase IV (KMG-IV): sequencing the most valuable type-strain genomes for metagenomic binning, comparative biology and taxonomic classification.</title>
        <authorList>
            <person name="Goeker M."/>
        </authorList>
    </citation>
    <scope>NUCLEOTIDE SEQUENCE [LARGE SCALE GENOMIC DNA]</scope>
    <source>
        <strain evidence="4 5">DSM 18888</strain>
    </source>
</reference>
<dbReference type="CDD" id="cd04301">
    <property type="entry name" value="NAT_SF"/>
    <property type="match status" value="1"/>
</dbReference>
<feature type="domain" description="N-acetyltransferase" evidence="3">
    <location>
        <begin position="25"/>
        <end position="214"/>
    </location>
</feature>
<comment type="caution">
    <text evidence="4">The sequence shown here is derived from an EMBL/GenBank/DDBJ whole genome shotgun (WGS) entry which is preliminary data.</text>
</comment>
<dbReference type="EMBL" id="JAATJD010000002">
    <property type="protein sequence ID" value="NJB74727.1"/>
    <property type="molecule type" value="Genomic_DNA"/>
</dbReference>
<dbReference type="InterPro" id="IPR016181">
    <property type="entry name" value="Acyl_CoA_acyltransferase"/>
</dbReference>
<proteinExistence type="predicted"/>
<evidence type="ECO:0000313" key="5">
    <source>
        <dbReference type="Proteomes" id="UP000556869"/>
    </source>
</evidence>
<dbReference type="Proteomes" id="UP000556869">
    <property type="component" value="Unassembled WGS sequence"/>
</dbReference>
<dbReference type="PANTHER" id="PTHR43877">
    <property type="entry name" value="AMINOALKYLPHOSPHONATE N-ACETYLTRANSFERASE-RELATED-RELATED"/>
    <property type="match status" value="1"/>
</dbReference>
<name>A0ABX0WZQ2_9PROT</name>
<dbReference type="PROSITE" id="PS51186">
    <property type="entry name" value="GNAT"/>
    <property type="match status" value="1"/>
</dbReference>
<keyword evidence="2" id="KW-0012">Acyltransferase</keyword>
<dbReference type="InterPro" id="IPR000182">
    <property type="entry name" value="GNAT_dom"/>
</dbReference>
<protein>
    <submittedName>
        <fullName evidence="4">Ribosomal protein S18 acetylase RimI-like enzyme</fullName>
    </submittedName>
</protein>
<dbReference type="RefSeq" id="WP_083997011.1">
    <property type="nucleotide sequence ID" value="NZ_BAAAEQ010000002.1"/>
</dbReference>
<evidence type="ECO:0000259" key="3">
    <source>
        <dbReference type="PROSITE" id="PS51186"/>
    </source>
</evidence>
<organism evidence="4 5">
    <name type="scientific">Thalassospira tepidiphila</name>
    <dbReference type="NCBI Taxonomy" id="393657"/>
    <lineage>
        <taxon>Bacteria</taxon>
        <taxon>Pseudomonadati</taxon>
        <taxon>Pseudomonadota</taxon>
        <taxon>Alphaproteobacteria</taxon>
        <taxon>Rhodospirillales</taxon>
        <taxon>Thalassospiraceae</taxon>
        <taxon>Thalassospira</taxon>
    </lineage>
</organism>
<evidence type="ECO:0000313" key="4">
    <source>
        <dbReference type="EMBL" id="NJB74727.1"/>
    </source>
</evidence>
<evidence type="ECO:0000256" key="1">
    <source>
        <dbReference type="ARBA" id="ARBA00022679"/>
    </source>
</evidence>
<dbReference type="InterPro" id="IPR050832">
    <property type="entry name" value="Bact_Acetyltransf"/>
</dbReference>
<keyword evidence="1" id="KW-0808">Transferase</keyword>
<accession>A0ABX0WZQ2</accession>
<keyword evidence="5" id="KW-1185">Reference proteome</keyword>
<evidence type="ECO:0000256" key="2">
    <source>
        <dbReference type="ARBA" id="ARBA00023315"/>
    </source>
</evidence>
<dbReference type="SUPFAM" id="SSF55729">
    <property type="entry name" value="Acyl-CoA N-acyltransferases (Nat)"/>
    <property type="match status" value="1"/>
</dbReference>
<dbReference type="Gene3D" id="3.40.630.30">
    <property type="match status" value="1"/>
</dbReference>
<gene>
    <name evidence="4" type="ORF">GGR96_001819</name>
</gene>